<dbReference type="eggNOG" id="COG0463">
    <property type="taxonomic scope" value="Bacteria"/>
</dbReference>
<keyword evidence="2" id="KW-0328">Glycosyltransferase</keyword>
<dbReference type="EMBL" id="AWFB01000024">
    <property type="protein sequence ID" value="RAN33087.1"/>
    <property type="molecule type" value="Genomic_DNA"/>
</dbReference>
<evidence type="ECO:0000256" key="2">
    <source>
        <dbReference type="ARBA" id="ARBA00022676"/>
    </source>
</evidence>
<dbReference type="PANTHER" id="PTHR43179:SF12">
    <property type="entry name" value="GALACTOFURANOSYLTRANSFERASE GLFT2"/>
    <property type="match status" value="1"/>
</dbReference>
<evidence type="ECO:0000313" key="6">
    <source>
        <dbReference type="Proteomes" id="UP000249123"/>
    </source>
</evidence>
<dbReference type="SUPFAM" id="SSF53448">
    <property type="entry name" value="Nucleotide-diphospho-sugar transferases"/>
    <property type="match status" value="1"/>
</dbReference>
<name>A0A062TXK7_9PROT</name>
<dbReference type="AlphaFoldDB" id="A0A062TXK7"/>
<dbReference type="STRING" id="1280941.HY2_07660"/>
<evidence type="ECO:0000259" key="4">
    <source>
        <dbReference type="Pfam" id="PF00535"/>
    </source>
</evidence>
<feature type="domain" description="Glycosyltransferase 2-like" evidence="4">
    <location>
        <begin position="30"/>
        <end position="187"/>
    </location>
</feature>
<evidence type="ECO:0000256" key="3">
    <source>
        <dbReference type="ARBA" id="ARBA00022679"/>
    </source>
</evidence>
<dbReference type="Pfam" id="PF00535">
    <property type="entry name" value="Glycos_transf_2"/>
    <property type="match status" value="1"/>
</dbReference>
<sequence>MHGMGFADPFRMMQGVDIPLSEVAEVTIDICVCTYRRPFIEATLRSLDAQILPADVTARIIVIDNDETPSAKALVDQVAGTLSIPVTYIHAPANNISIARNAGLEEAKAEWIAFIDDDEEAEPDWLACLLQTARLKDLDAVFGPAMAEYPDDAPHWMRKQDYHSNIPQRRGGVVQTGHTCNALLRASSSLVRGQRFLLEKGKTGGEDTEFFFRLWFNGAKLDITEAAIVHEKVDPKRMNLDWIRNRKFRSGMSYGYHSLTTRNAVTLTLAALGAMAKISICYIMAGLFVWSEEKRNYWLLRAMFHRGVLASTSSKAEPELY</sequence>
<dbReference type="InterPro" id="IPR029044">
    <property type="entry name" value="Nucleotide-diphossugar_trans"/>
</dbReference>
<dbReference type="GO" id="GO:0016757">
    <property type="term" value="F:glycosyltransferase activity"/>
    <property type="evidence" value="ECO:0007669"/>
    <property type="project" value="UniProtKB-KW"/>
</dbReference>
<evidence type="ECO:0000313" key="5">
    <source>
        <dbReference type="EMBL" id="RAN33087.1"/>
    </source>
</evidence>
<dbReference type="CDD" id="cd00761">
    <property type="entry name" value="Glyco_tranf_GTA_type"/>
    <property type="match status" value="1"/>
</dbReference>
<comment type="similarity">
    <text evidence="1">Belongs to the glycosyltransferase 2 family.</text>
</comment>
<organism evidence="5 6">
    <name type="scientific">Hyphomonas pacifica</name>
    <dbReference type="NCBI Taxonomy" id="1280941"/>
    <lineage>
        <taxon>Bacteria</taxon>
        <taxon>Pseudomonadati</taxon>
        <taxon>Pseudomonadota</taxon>
        <taxon>Alphaproteobacteria</taxon>
        <taxon>Hyphomonadales</taxon>
        <taxon>Hyphomonadaceae</taxon>
        <taxon>Hyphomonas</taxon>
    </lineage>
</organism>
<comment type="caution">
    <text evidence="5">The sequence shown here is derived from an EMBL/GenBank/DDBJ whole genome shotgun (WGS) entry which is preliminary data.</text>
</comment>
<dbReference type="InterPro" id="IPR001173">
    <property type="entry name" value="Glyco_trans_2-like"/>
</dbReference>
<proteinExistence type="inferred from homology"/>
<accession>A0A062TXK7</accession>
<dbReference type="PANTHER" id="PTHR43179">
    <property type="entry name" value="RHAMNOSYLTRANSFERASE WBBL"/>
    <property type="match status" value="1"/>
</dbReference>
<dbReference type="Proteomes" id="UP000249123">
    <property type="component" value="Unassembled WGS sequence"/>
</dbReference>
<protein>
    <recommendedName>
        <fullName evidence="4">Glycosyltransferase 2-like domain-containing protein</fullName>
    </recommendedName>
</protein>
<evidence type="ECO:0000256" key="1">
    <source>
        <dbReference type="ARBA" id="ARBA00006739"/>
    </source>
</evidence>
<reference evidence="5 6" key="1">
    <citation type="submission" date="2013-04" db="EMBL/GenBank/DDBJ databases">
        <title>Hyphomonas sp. T24B3 Genome Sequencing.</title>
        <authorList>
            <person name="Lai Q."/>
            <person name="Shao Z."/>
        </authorList>
    </citation>
    <scope>NUCLEOTIDE SEQUENCE [LARGE SCALE GENOMIC DNA]</scope>
    <source>
        <strain evidence="5 6">T24B3</strain>
    </source>
</reference>
<keyword evidence="6" id="KW-1185">Reference proteome</keyword>
<keyword evidence="3" id="KW-0808">Transferase</keyword>
<dbReference type="Gene3D" id="3.90.550.10">
    <property type="entry name" value="Spore Coat Polysaccharide Biosynthesis Protein SpsA, Chain A"/>
    <property type="match status" value="1"/>
</dbReference>
<gene>
    <name evidence="5" type="ORF">HY3_13635</name>
</gene>